<protein>
    <submittedName>
        <fullName evidence="2">Uncharacterized protein</fullName>
    </submittedName>
</protein>
<accession>A0A0H3FM26</accession>
<dbReference type="RefSeq" id="WP_015703396.1">
    <property type="nucleotide sequence ID" value="NC_015663.1"/>
</dbReference>
<evidence type="ECO:0000313" key="2">
    <source>
        <dbReference type="EMBL" id="AEG95470.1"/>
    </source>
</evidence>
<dbReference type="EMBL" id="CP002824">
    <property type="protein sequence ID" value="AEG95470.1"/>
    <property type="molecule type" value="Genomic_DNA"/>
</dbReference>
<organism evidence="2 3">
    <name type="scientific">Klebsiella aerogenes (strain ATCC 13048 / DSM 30053 / CCUG 1429 / JCM 1235 / KCTC 2190 / NBRC 13534 / NCIMB 10102 / NCTC 10006 / CDC 819-56)</name>
    <name type="common">Enterobacter aerogenes</name>
    <dbReference type="NCBI Taxonomy" id="1028307"/>
    <lineage>
        <taxon>Bacteria</taxon>
        <taxon>Pseudomonadati</taxon>
        <taxon>Pseudomonadota</taxon>
        <taxon>Gammaproteobacteria</taxon>
        <taxon>Enterobacterales</taxon>
        <taxon>Enterobacteriaceae</taxon>
        <taxon>Klebsiella/Raoultella group</taxon>
        <taxon>Klebsiella</taxon>
    </lineage>
</organism>
<dbReference type="OrthoDB" id="6629002at2"/>
<proteinExistence type="predicted"/>
<dbReference type="PATRIC" id="fig|1028307.3.peg.534"/>
<feature type="chain" id="PRO_5002609226" evidence="1">
    <location>
        <begin position="20"/>
        <end position="113"/>
    </location>
</feature>
<evidence type="ECO:0000256" key="1">
    <source>
        <dbReference type="SAM" id="SignalP"/>
    </source>
</evidence>
<reference evidence="2 3" key="1">
    <citation type="journal article" date="2012" name="J. Bacteriol.">
        <title>Complete genome sequence of Enterobacter aerogenes KCTC 2190.</title>
        <authorList>
            <person name="Shin S.H."/>
            <person name="Kim S."/>
            <person name="Kim J.Y."/>
            <person name="Lee S."/>
            <person name="Um Y."/>
            <person name="Oh M.K."/>
            <person name="Kim Y.R."/>
            <person name="Lee J."/>
            <person name="Yang K.S."/>
        </authorList>
    </citation>
    <scope>NUCLEOTIDE SEQUENCE [LARGE SCALE GENOMIC DNA]</scope>
    <source>
        <strain evidence="2 3">KCTC 2190</strain>
    </source>
</reference>
<dbReference type="HOGENOM" id="CLU_2129524_0_0_6"/>
<dbReference type="AlphaFoldDB" id="A0A0H3FM26"/>
<dbReference type="Proteomes" id="UP000008881">
    <property type="component" value="Chromosome"/>
</dbReference>
<dbReference type="KEGG" id="eae:EAE_02675"/>
<keyword evidence="3" id="KW-1185">Reference proteome</keyword>
<sequence>MKKIIMVAALCLLSFSSLAASSPVSVSVSPGSYSHYSSIRITSKVDSIVIKQLIVNRGNCQDAEFASPWKPVRLGFGGTVSHEFTGKGLMVPCNVLEVVVQTSEGAWQFDFDS</sequence>
<gene>
    <name evidence="2" type="ordered locus">EAE_02675</name>
</gene>
<dbReference type="eggNOG" id="ENOG503337Q">
    <property type="taxonomic scope" value="Bacteria"/>
</dbReference>
<feature type="signal peptide" evidence="1">
    <location>
        <begin position="1"/>
        <end position="19"/>
    </location>
</feature>
<name>A0A0H3FM26_KLEAK</name>
<keyword evidence="1" id="KW-0732">Signal</keyword>
<dbReference type="GeneID" id="93313665"/>
<evidence type="ECO:0000313" key="3">
    <source>
        <dbReference type="Proteomes" id="UP000008881"/>
    </source>
</evidence>